<gene>
    <name evidence="1" type="ORF">Patl1_10036</name>
</gene>
<organism evidence="1 2">
    <name type="scientific">Pistacia atlantica</name>
    <dbReference type="NCBI Taxonomy" id="434234"/>
    <lineage>
        <taxon>Eukaryota</taxon>
        <taxon>Viridiplantae</taxon>
        <taxon>Streptophyta</taxon>
        <taxon>Embryophyta</taxon>
        <taxon>Tracheophyta</taxon>
        <taxon>Spermatophyta</taxon>
        <taxon>Magnoliopsida</taxon>
        <taxon>eudicotyledons</taxon>
        <taxon>Gunneridae</taxon>
        <taxon>Pentapetalae</taxon>
        <taxon>rosids</taxon>
        <taxon>malvids</taxon>
        <taxon>Sapindales</taxon>
        <taxon>Anacardiaceae</taxon>
        <taxon>Pistacia</taxon>
    </lineage>
</organism>
<evidence type="ECO:0000313" key="2">
    <source>
        <dbReference type="Proteomes" id="UP001164250"/>
    </source>
</evidence>
<reference evidence="2" key="1">
    <citation type="journal article" date="2023" name="G3 (Bethesda)">
        <title>Genome assembly and association tests identify interacting loci associated with vigor, precocity, and sex in interspecific pistachio rootstocks.</title>
        <authorList>
            <person name="Palmer W."/>
            <person name="Jacygrad E."/>
            <person name="Sagayaradj S."/>
            <person name="Cavanaugh K."/>
            <person name="Han R."/>
            <person name="Bertier L."/>
            <person name="Beede B."/>
            <person name="Kafkas S."/>
            <person name="Golino D."/>
            <person name="Preece J."/>
            <person name="Michelmore R."/>
        </authorList>
    </citation>
    <scope>NUCLEOTIDE SEQUENCE [LARGE SCALE GENOMIC DNA]</scope>
</reference>
<dbReference type="Proteomes" id="UP001164250">
    <property type="component" value="Chromosome 12"/>
</dbReference>
<sequence>MTLLAERQKMNVPFGPQSHCAKFRKSPNGYRRRKHRSPSTPLVHWKFDDKQRASRGGGGVAMSARKLAAGLWQLRLLAQPRAGHVKQVLPFCRTSGEYVPGTKHLQQSPLPGRTPNHKVQHKRASSLPYPKSAVEGATKWEPRCSTTSTEANCLYSHTKFLEGQFNTLSVVSALQAELSQARLRIHGLEDELRSSKMKFEHLLGKLGGERNSWQSKYNKMRAIIDNLKDELSVGMKSRERIDIINSKLVKELADSKSSEKQLMKDYEEEKMARELMEEVCNELANKIGEDKTEMEVLKSETFKLREELEEERRMLQLAEVWREERVQMKLVDARLALEYKYFQMNNLLADLEFFLRSRSENLDETELRKAKLIIQAVKSVNFQDTKEFEYVPPKSSGIFSVFDENRQVEANERKMDLLMIKYNPVGDASNYDAISPEVNVFNNNHNNGFDEDARVWASASHIEDQGSRYSFEGSHHSAIRGKESQLASRCKMSRCKMECNEKVIQDSQNTEINKVCSMSGKQPRQKASSVSKFRRSLTSNGKFCKITSHEVHERLSNGTVSSAGTTSPRRKSVDWCSRLRQQDSVGQLVSSDSENPHITQGMKGFTEWPRGIQKNGSKAKCLKAT</sequence>
<evidence type="ECO:0000313" key="1">
    <source>
        <dbReference type="EMBL" id="KAJ0081267.1"/>
    </source>
</evidence>
<keyword evidence="2" id="KW-1185">Reference proteome</keyword>
<name>A0ACC1A377_9ROSI</name>
<comment type="caution">
    <text evidence="1">The sequence shown here is derived from an EMBL/GenBank/DDBJ whole genome shotgun (WGS) entry which is preliminary data.</text>
</comment>
<accession>A0ACC1A377</accession>
<proteinExistence type="predicted"/>
<protein>
    <submittedName>
        <fullName evidence="1">Uncharacterized protein</fullName>
    </submittedName>
</protein>
<dbReference type="EMBL" id="CM047908">
    <property type="protein sequence ID" value="KAJ0081267.1"/>
    <property type="molecule type" value="Genomic_DNA"/>
</dbReference>